<keyword evidence="7 13" id="KW-1133">Transmembrane helix</keyword>
<keyword evidence="11" id="KW-1208">Phospholipid metabolism</keyword>
<dbReference type="EC" id="2.7.8.-" evidence="12"/>
<evidence type="ECO:0000256" key="7">
    <source>
        <dbReference type="ARBA" id="ARBA00022989"/>
    </source>
</evidence>
<feature type="domain" description="PLD phosphodiesterase" evidence="14">
    <location>
        <begin position="401"/>
        <end position="428"/>
    </location>
</feature>
<evidence type="ECO:0000256" key="4">
    <source>
        <dbReference type="ARBA" id="ARBA00022679"/>
    </source>
</evidence>
<dbReference type="SMART" id="SM00155">
    <property type="entry name" value="PLDc"/>
    <property type="match status" value="2"/>
</dbReference>
<keyword evidence="9 13" id="KW-0472">Membrane</keyword>
<feature type="domain" description="PLD phosphodiesterase" evidence="14">
    <location>
        <begin position="221"/>
        <end position="248"/>
    </location>
</feature>
<feature type="transmembrane region" description="Helical" evidence="13">
    <location>
        <begin position="37"/>
        <end position="58"/>
    </location>
</feature>
<keyword evidence="10" id="KW-0594">Phospholipid biosynthesis</keyword>
<sequence>MLDWLLRPANLLAIAHAVTVLAVLVRIIMARPATGVALAWILIVALLPAAGITLYLLIGERRIGKRRASRIASLTKSFREIGDVAIAQRLTDVRWDRLPVAAQGLDNLGRSSIGSPTVCGSRFELFSDTQEMLAAIAHDVKSARQSVLMEFYIWNEGGAADEVLEAVIEAAQRGVHCQILIDALGARPWWRGPQPARLRAAGVELCQALPVGIFRTLVGRTDLRLHRKIVVIDGNVAWTGSMNLVDPRFFKQDSGVGQWVDAMVRLHGAAVAPLAATMLGDWMVETGKSIHHLIADSGVRLIEPDGHVDMQIVPSGPGETADGLLQMLLGLINAAQHELIMTTPYFVPDDSLLRAVRGAAGRGVRVSLIMPEKVDSLLTRYASRSYYDELIDVGVQLYLYRGGLLHTKSIMVDGTMAMFGTVNLDMRSLWLNYEVALFVYNAEFAVELRDLQQSYINDSDLLQSEQWGARSFLPRFLENTLRLVSPLL</sequence>
<dbReference type="GO" id="GO:0008808">
    <property type="term" value="F:cardiolipin synthase activity"/>
    <property type="evidence" value="ECO:0007669"/>
    <property type="project" value="UniProtKB-UniRule"/>
</dbReference>
<dbReference type="SUPFAM" id="SSF56024">
    <property type="entry name" value="Phospholipase D/nuclease"/>
    <property type="match status" value="2"/>
</dbReference>
<comment type="caution">
    <text evidence="15">The sequence shown here is derived from an EMBL/GenBank/DDBJ whole genome shotgun (WGS) entry which is preliminary data.</text>
</comment>
<dbReference type="PANTHER" id="PTHR21248">
    <property type="entry name" value="CARDIOLIPIN SYNTHASE"/>
    <property type="match status" value="1"/>
</dbReference>
<accession>A0A5C6CA25</accession>
<evidence type="ECO:0000256" key="11">
    <source>
        <dbReference type="ARBA" id="ARBA00023264"/>
    </source>
</evidence>
<dbReference type="InterPro" id="IPR025202">
    <property type="entry name" value="PLD-like_dom"/>
</dbReference>
<reference evidence="15 16" key="1">
    <citation type="journal article" date="2020" name="Antonie Van Leeuwenhoek">
        <title>Rhodopirellula heiligendammensis sp. nov., Rhodopirellula pilleata sp. nov., and Rhodopirellula solitaria sp. nov. isolated from natural or artificial marine surfaces in Northern Germany and California, USA, and emended description of the genus Rhodopirellula.</title>
        <authorList>
            <person name="Kallscheuer N."/>
            <person name="Wiegand S."/>
            <person name="Jogler M."/>
            <person name="Boedeker C."/>
            <person name="Peeters S.H."/>
            <person name="Rast P."/>
            <person name="Heuer A."/>
            <person name="Jetten M.S.M."/>
            <person name="Rohde M."/>
            <person name="Jogler C."/>
        </authorList>
    </citation>
    <scope>NUCLEOTIDE SEQUENCE [LARGE SCALE GENOMIC DNA]</scope>
    <source>
        <strain evidence="15 16">Poly21</strain>
    </source>
</reference>
<keyword evidence="6" id="KW-0677">Repeat</keyword>
<dbReference type="GO" id="GO:0005886">
    <property type="term" value="C:plasma membrane"/>
    <property type="evidence" value="ECO:0007669"/>
    <property type="project" value="UniProtKB-SubCell"/>
</dbReference>
<dbReference type="OrthoDB" id="9762009at2"/>
<dbReference type="RefSeq" id="WP_146406393.1">
    <property type="nucleotide sequence ID" value="NZ_SJPU01000001.1"/>
</dbReference>
<evidence type="ECO:0000256" key="12">
    <source>
        <dbReference type="NCBIfam" id="TIGR04265"/>
    </source>
</evidence>
<keyword evidence="8" id="KW-0443">Lipid metabolism</keyword>
<evidence type="ECO:0000313" key="15">
    <source>
        <dbReference type="EMBL" id="TWU19619.1"/>
    </source>
</evidence>
<dbReference type="GO" id="GO:0032049">
    <property type="term" value="P:cardiolipin biosynthetic process"/>
    <property type="evidence" value="ECO:0007669"/>
    <property type="project" value="UniProtKB-UniRule"/>
</dbReference>
<dbReference type="InterPro" id="IPR022924">
    <property type="entry name" value="Cardiolipin_synthase"/>
</dbReference>
<dbReference type="AlphaFoldDB" id="A0A5C6CA25"/>
<dbReference type="InterPro" id="IPR001736">
    <property type="entry name" value="PLipase_D/transphosphatidylase"/>
</dbReference>
<feature type="transmembrane region" description="Helical" evidence="13">
    <location>
        <begin position="12"/>
        <end position="31"/>
    </location>
</feature>
<dbReference type="Pfam" id="PF13091">
    <property type="entry name" value="PLDc_2"/>
    <property type="match status" value="2"/>
</dbReference>
<proteinExistence type="predicted"/>
<keyword evidence="16" id="KW-1185">Reference proteome</keyword>
<evidence type="ECO:0000256" key="8">
    <source>
        <dbReference type="ARBA" id="ARBA00023098"/>
    </source>
</evidence>
<organism evidence="15 16">
    <name type="scientific">Allorhodopirellula heiligendammensis</name>
    <dbReference type="NCBI Taxonomy" id="2714739"/>
    <lineage>
        <taxon>Bacteria</taxon>
        <taxon>Pseudomonadati</taxon>
        <taxon>Planctomycetota</taxon>
        <taxon>Planctomycetia</taxon>
        <taxon>Pirellulales</taxon>
        <taxon>Pirellulaceae</taxon>
        <taxon>Allorhodopirellula</taxon>
    </lineage>
</organism>
<dbReference type="EMBL" id="SJPU01000001">
    <property type="protein sequence ID" value="TWU19619.1"/>
    <property type="molecule type" value="Genomic_DNA"/>
</dbReference>
<evidence type="ECO:0000256" key="9">
    <source>
        <dbReference type="ARBA" id="ARBA00023136"/>
    </source>
</evidence>
<evidence type="ECO:0000313" key="16">
    <source>
        <dbReference type="Proteomes" id="UP000319908"/>
    </source>
</evidence>
<dbReference type="PROSITE" id="PS50035">
    <property type="entry name" value="PLD"/>
    <property type="match status" value="2"/>
</dbReference>
<keyword evidence="5 13" id="KW-0812">Transmembrane</keyword>
<gene>
    <name evidence="15" type="primary">cls</name>
    <name evidence="15" type="ORF">Poly21_17940</name>
</gene>
<evidence type="ECO:0000256" key="10">
    <source>
        <dbReference type="ARBA" id="ARBA00023209"/>
    </source>
</evidence>
<comment type="subcellular location">
    <subcellularLocation>
        <location evidence="1">Cell membrane</location>
        <topology evidence="1">Multi-pass membrane protein</topology>
    </subcellularLocation>
</comment>
<keyword evidence="3" id="KW-0444">Lipid biosynthesis</keyword>
<evidence type="ECO:0000256" key="6">
    <source>
        <dbReference type="ARBA" id="ARBA00022737"/>
    </source>
</evidence>
<dbReference type="InterPro" id="IPR027379">
    <property type="entry name" value="CLS_N"/>
</dbReference>
<dbReference type="Proteomes" id="UP000319908">
    <property type="component" value="Unassembled WGS sequence"/>
</dbReference>
<dbReference type="CDD" id="cd09158">
    <property type="entry name" value="PLDc_EcCLS_like_2"/>
    <property type="match status" value="1"/>
</dbReference>
<dbReference type="Pfam" id="PF13396">
    <property type="entry name" value="PLDc_N"/>
    <property type="match status" value="1"/>
</dbReference>
<dbReference type="NCBIfam" id="TIGR04265">
    <property type="entry name" value="bac_cardiolipin"/>
    <property type="match status" value="1"/>
</dbReference>
<evidence type="ECO:0000256" key="5">
    <source>
        <dbReference type="ARBA" id="ARBA00022692"/>
    </source>
</evidence>
<keyword evidence="4 15" id="KW-0808">Transferase</keyword>
<evidence type="ECO:0000259" key="14">
    <source>
        <dbReference type="PROSITE" id="PS50035"/>
    </source>
</evidence>
<evidence type="ECO:0000256" key="3">
    <source>
        <dbReference type="ARBA" id="ARBA00022516"/>
    </source>
</evidence>
<protein>
    <recommendedName>
        <fullName evidence="12">Cardiolipin synthase</fullName>
        <ecNumber evidence="12">2.7.8.-</ecNumber>
    </recommendedName>
</protein>
<dbReference type="Gene3D" id="3.30.870.10">
    <property type="entry name" value="Endonuclease Chain A"/>
    <property type="match status" value="2"/>
</dbReference>
<evidence type="ECO:0000256" key="2">
    <source>
        <dbReference type="ARBA" id="ARBA00022475"/>
    </source>
</evidence>
<dbReference type="PANTHER" id="PTHR21248:SF22">
    <property type="entry name" value="PHOSPHOLIPASE D"/>
    <property type="match status" value="1"/>
</dbReference>
<evidence type="ECO:0000256" key="13">
    <source>
        <dbReference type="SAM" id="Phobius"/>
    </source>
</evidence>
<evidence type="ECO:0000256" key="1">
    <source>
        <dbReference type="ARBA" id="ARBA00004651"/>
    </source>
</evidence>
<keyword evidence="2" id="KW-1003">Cell membrane</keyword>
<name>A0A5C6CA25_9BACT</name>